<organism evidence="3 4">
    <name type="scientific">Verticillium longisporum</name>
    <name type="common">Verticillium dahliae var. longisporum</name>
    <dbReference type="NCBI Taxonomy" id="100787"/>
    <lineage>
        <taxon>Eukaryota</taxon>
        <taxon>Fungi</taxon>
        <taxon>Dikarya</taxon>
        <taxon>Ascomycota</taxon>
        <taxon>Pezizomycotina</taxon>
        <taxon>Sordariomycetes</taxon>
        <taxon>Hypocreomycetidae</taxon>
        <taxon>Glomerellales</taxon>
        <taxon>Plectosphaerellaceae</taxon>
        <taxon>Verticillium</taxon>
    </lineage>
</organism>
<evidence type="ECO:0000256" key="1">
    <source>
        <dbReference type="SAM" id="Coils"/>
    </source>
</evidence>
<dbReference type="InterPro" id="IPR012340">
    <property type="entry name" value="NA-bd_OB-fold"/>
</dbReference>
<dbReference type="Gene3D" id="2.40.50.140">
    <property type="entry name" value="Nucleic acid-binding proteins"/>
    <property type="match status" value="1"/>
</dbReference>
<dbReference type="Proteomes" id="UP000045706">
    <property type="component" value="Unassembled WGS sequence"/>
</dbReference>
<evidence type="ECO:0000256" key="2">
    <source>
        <dbReference type="SAM" id="MobiDB-lite"/>
    </source>
</evidence>
<proteinExistence type="predicted"/>
<feature type="region of interest" description="Disordered" evidence="2">
    <location>
        <begin position="1"/>
        <end position="25"/>
    </location>
</feature>
<gene>
    <name evidence="3" type="ORF">BN1723_011356</name>
</gene>
<reference evidence="4" key="1">
    <citation type="submission" date="2015-05" db="EMBL/GenBank/DDBJ databases">
        <authorList>
            <person name="Fogelqvist Johan"/>
        </authorList>
    </citation>
    <scope>NUCLEOTIDE SEQUENCE [LARGE SCALE GENOMIC DNA]</scope>
</reference>
<keyword evidence="1" id="KW-0175">Coiled coil</keyword>
<dbReference type="EMBL" id="CVQI01008113">
    <property type="protein sequence ID" value="CRK17591.1"/>
    <property type="molecule type" value="Genomic_DNA"/>
</dbReference>
<feature type="coiled-coil region" evidence="1">
    <location>
        <begin position="58"/>
        <end position="85"/>
    </location>
</feature>
<evidence type="ECO:0000313" key="3">
    <source>
        <dbReference type="EMBL" id="CRK17591.1"/>
    </source>
</evidence>
<sequence length="99" mass="11329">MGDVLVENPANHIPPHKRTAPSTIPSIDNFEGLTAEGGDDYAALKKLQRQLEYIQLQEEYIKDEQRSLKRELVRAQEEIKRIQSVPLVIGQFMEAIDQK</sequence>
<evidence type="ECO:0000313" key="4">
    <source>
        <dbReference type="Proteomes" id="UP000045706"/>
    </source>
</evidence>
<protein>
    <submittedName>
        <fullName evidence="3">Uncharacterized protein</fullName>
    </submittedName>
</protein>
<name>A0A0G4L6I6_VERLO</name>
<accession>A0A0G4L6I6</accession>
<dbReference type="AlphaFoldDB" id="A0A0G4L6I6"/>